<feature type="domain" description="Siroheme decarboxylase AsnC-like ligand binding" evidence="6">
    <location>
        <begin position="230"/>
        <end position="317"/>
    </location>
</feature>
<reference evidence="8 9" key="1">
    <citation type="submission" date="2017-01" db="EMBL/GenBank/DDBJ databases">
        <authorList>
            <person name="Mah S.A."/>
            <person name="Swanson W.J."/>
            <person name="Moy G.W."/>
            <person name="Vacquier V.D."/>
        </authorList>
    </citation>
    <scope>NUCLEOTIDE SEQUENCE [LARGE SCALE GENOMIC DNA]</scope>
    <source>
        <strain evidence="8 9">DSM 21219</strain>
    </source>
</reference>
<dbReference type="EC" id="4.1.1.111" evidence="4"/>
<dbReference type="STRING" id="515897.SAMN05421849_1009"/>
<dbReference type="GO" id="GO:0016829">
    <property type="term" value="F:lyase activity"/>
    <property type="evidence" value="ECO:0007669"/>
    <property type="project" value="UniProtKB-KW"/>
</dbReference>
<feature type="domain" description="Siroheme decarboxylase NirL-like HTH" evidence="7">
    <location>
        <begin position="10"/>
        <end position="47"/>
    </location>
</feature>
<gene>
    <name evidence="8" type="ORF">SAMN05421849_1009</name>
</gene>
<evidence type="ECO:0000256" key="5">
    <source>
        <dbReference type="ARBA" id="ARBA00048470"/>
    </source>
</evidence>
<dbReference type="InterPro" id="IPR050684">
    <property type="entry name" value="HTH-Siroheme_Decarb"/>
</dbReference>
<feature type="domain" description="Siroheme decarboxylase NirL-like HTH" evidence="7">
    <location>
        <begin position="173"/>
        <end position="218"/>
    </location>
</feature>
<evidence type="ECO:0000256" key="1">
    <source>
        <dbReference type="ARBA" id="ARBA00023239"/>
    </source>
</evidence>
<feature type="domain" description="Siroheme decarboxylase AsnC-like ligand binding" evidence="6">
    <location>
        <begin position="67"/>
        <end position="136"/>
    </location>
</feature>
<accession>A0A1R3WQ25</accession>
<comment type="pathway">
    <text evidence="2">Porphyrin-containing compound metabolism.</text>
</comment>
<comment type="similarity">
    <text evidence="3">Belongs to the Ahb/Nir family.</text>
</comment>
<dbReference type="EMBL" id="FTPS01000001">
    <property type="protein sequence ID" value="SIT78733.1"/>
    <property type="molecule type" value="Genomic_DNA"/>
</dbReference>
<dbReference type="OrthoDB" id="9806536at2"/>
<dbReference type="AlphaFoldDB" id="A0A1R3WQ25"/>
<evidence type="ECO:0000259" key="6">
    <source>
        <dbReference type="Pfam" id="PF17805"/>
    </source>
</evidence>
<dbReference type="PANTHER" id="PTHR43413:SF1">
    <property type="entry name" value="SIROHEME DECARBOXYLASE NIRL SUBUNIT"/>
    <property type="match status" value="1"/>
</dbReference>
<protein>
    <recommendedName>
        <fullName evidence="4">siroheme decarboxylase</fullName>
        <ecNumber evidence="4">4.1.1.111</ecNumber>
    </recommendedName>
</protein>
<dbReference type="InterPro" id="IPR053953">
    <property type="entry name" value="NirdL-like_HTH"/>
</dbReference>
<organism evidence="8 9">
    <name type="scientific">Pontibaca methylaminivorans</name>
    <dbReference type="NCBI Taxonomy" id="515897"/>
    <lineage>
        <taxon>Bacteria</taxon>
        <taxon>Pseudomonadati</taxon>
        <taxon>Pseudomonadota</taxon>
        <taxon>Alphaproteobacteria</taxon>
        <taxon>Rhodobacterales</taxon>
        <taxon>Roseobacteraceae</taxon>
        <taxon>Pontibaca</taxon>
    </lineage>
</organism>
<dbReference type="PANTHER" id="PTHR43413">
    <property type="entry name" value="TRANSCRIPTIONAL REGULATOR, ASNC FAMILY"/>
    <property type="match status" value="1"/>
</dbReference>
<dbReference type="InterPro" id="IPR040523">
    <property type="entry name" value="AsnC_trans_reg2"/>
</dbReference>
<dbReference type="Pfam" id="PF22451">
    <property type="entry name" value="NirdL-like_HTH"/>
    <property type="match status" value="2"/>
</dbReference>
<comment type="catalytic activity">
    <reaction evidence="5">
        <text>siroheme + 2 H(+) = 12,18-didecarboxysiroheme + 2 CO2</text>
        <dbReference type="Rhea" id="RHEA:19093"/>
        <dbReference type="ChEBI" id="CHEBI:15378"/>
        <dbReference type="ChEBI" id="CHEBI:16526"/>
        <dbReference type="ChEBI" id="CHEBI:60052"/>
        <dbReference type="ChEBI" id="CHEBI:140497"/>
        <dbReference type="EC" id="4.1.1.111"/>
    </reaction>
</comment>
<name>A0A1R3WQ25_9RHOB</name>
<dbReference type="RefSeq" id="WP_076648233.1">
    <property type="nucleotide sequence ID" value="NZ_FTPS01000001.1"/>
</dbReference>
<keyword evidence="9" id="KW-1185">Reference proteome</keyword>
<evidence type="ECO:0000313" key="9">
    <source>
        <dbReference type="Proteomes" id="UP000192455"/>
    </source>
</evidence>
<keyword evidence="1" id="KW-0456">Lyase</keyword>
<dbReference type="Pfam" id="PF17805">
    <property type="entry name" value="AsnC_trans_reg2"/>
    <property type="match status" value="2"/>
</dbReference>
<evidence type="ECO:0000313" key="8">
    <source>
        <dbReference type="EMBL" id="SIT78733.1"/>
    </source>
</evidence>
<sequence length="331" mass="36078">MERISDPLAQALLDDWQRDFPLVARPFAHMAERLGVTESEVIAGLGRQMGAGRISRIGATCAPNTVSASTLAAIAAPDDRIEEVAAVIGAEPGVNHSYLREHDWNLWFVATGPDRAHVDAALARIGHRTGLRVLDLRLVRPFNVDLGFALRSGGESARPARGPVDRSAFRDSDRPLLQALLRGLELVPRPWLALAGLLGCAEEEVLARTATLVRAGIIARLGVIVRHRALGWRANAMVVWDMSHEAITTAGPLLARQPGITLCYERTTVAGFWPYRLYSMIHARSRPDAMAVLDRVCALPEFGDIPHVPLFSLRCFKQTGATVLASQKETA</sequence>
<proteinExistence type="inferred from homology"/>
<dbReference type="Proteomes" id="UP000192455">
    <property type="component" value="Unassembled WGS sequence"/>
</dbReference>
<evidence type="ECO:0000256" key="4">
    <source>
        <dbReference type="ARBA" id="ARBA00023471"/>
    </source>
</evidence>
<dbReference type="Gene3D" id="3.30.70.3460">
    <property type="match status" value="2"/>
</dbReference>
<evidence type="ECO:0000256" key="3">
    <source>
        <dbReference type="ARBA" id="ARBA00023457"/>
    </source>
</evidence>
<evidence type="ECO:0000256" key="2">
    <source>
        <dbReference type="ARBA" id="ARBA00023444"/>
    </source>
</evidence>
<evidence type="ECO:0000259" key="7">
    <source>
        <dbReference type="Pfam" id="PF22451"/>
    </source>
</evidence>